<evidence type="ECO:0000313" key="2">
    <source>
        <dbReference type="Proteomes" id="UP001472677"/>
    </source>
</evidence>
<dbReference type="Proteomes" id="UP001472677">
    <property type="component" value="Unassembled WGS sequence"/>
</dbReference>
<sequence>MFVIWRNVVEVQDDARVQQCMGRSSFTWVLGIGAKILFWRDNWCTEELQAIINGCMMDGSVNNRLIWKPTHDGKFTVGALYKLMVSFGLEDDVDCSAIWQLEVPPEFSTSSGP</sequence>
<organism evidence="1 2">
    <name type="scientific">Hibiscus sabdariffa</name>
    <name type="common">roselle</name>
    <dbReference type="NCBI Taxonomy" id="183260"/>
    <lineage>
        <taxon>Eukaryota</taxon>
        <taxon>Viridiplantae</taxon>
        <taxon>Streptophyta</taxon>
        <taxon>Embryophyta</taxon>
        <taxon>Tracheophyta</taxon>
        <taxon>Spermatophyta</taxon>
        <taxon>Magnoliopsida</taxon>
        <taxon>eudicotyledons</taxon>
        <taxon>Gunneridae</taxon>
        <taxon>Pentapetalae</taxon>
        <taxon>rosids</taxon>
        <taxon>malvids</taxon>
        <taxon>Malvales</taxon>
        <taxon>Malvaceae</taxon>
        <taxon>Malvoideae</taxon>
        <taxon>Hibiscus</taxon>
    </lineage>
</organism>
<gene>
    <name evidence="1" type="ORF">V6N12_050875</name>
</gene>
<evidence type="ECO:0000313" key="1">
    <source>
        <dbReference type="EMBL" id="KAK8601030.1"/>
    </source>
</evidence>
<protein>
    <recommendedName>
        <fullName evidence="3">Reverse transcriptase zinc-binding domain-containing protein</fullName>
    </recommendedName>
</protein>
<accession>A0ABR2GDZ9</accession>
<dbReference type="EMBL" id="JBBPBM010000001">
    <property type="protein sequence ID" value="KAK8601030.1"/>
    <property type="molecule type" value="Genomic_DNA"/>
</dbReference>
<evidence type="ECO:0008006" key="3">
    <source>
        <dbReference type="Google" id="ProtNLM"/>
    </source>
</evidence>
<comment type="caution">
    <text evidence="1">The sequence shown here is derived from an EMBL/GenBank/DDBJ whole genome shotgun (WGS) entry which is preliminary data.</text>
</comment>
<proteinExistence type="predicted"/>
<name>A0ABR2GDZ9_9ROSI</name>
<keyword evidence="2" id="KW-1185">Reference proteome</keyword>
<reference evidence="1 2" key="1">
    <citation type="journal article" date="2024" name="G3 (Bethesda)">
        <title>Genome assembly of Hibiscus sabdariffa L. provides insights into metabolisms of medicinal natural products.</title>
        <authorList>
            <person name="Kim T."/>
        </authorList>
    </citation>
    <scope>NUCLEOTIDE SEQUENCE [LARGE SCALE GENOMIC DNA]</scope>
    <source>
        <strain evidence="1">TK-2024</strain>
        <tissue evidence="1">Old leaves</tissue>
    </source>
</reference>